<dbReference type="Proteomes" id="UP001580391">
    <property type="component" value="Unassembled WGS sequence"/>
</dbReference>
<gene>
    <name evidence="1" type="ORF">ACE5IX_19340</name>
</gene>
<evidence type="ECO:0000313" key="2">
    <source>
        <dbReference type="Proteomes" id="UP001580391"/>
    </source>
</evidence>
<keyword evidence="2" id="KW-1185">Reference proteome</keyword>
<dbReference type="RefSeq" id="WP_375517799.1">
    <property type="nucleotide sequence ID" value="NZ_JBHILI010000016.1"/>
</dbReference>
<evidence type="ECO:0000313" key="1">
    <source>
        <dbReference type="EMBL" id="MFB5738677.1"/>
    </source>
</evidence>
<dbReference type="Pfam" id="PF18928">
    <property type="entry name" value="DUF5677"/>
    <property type="match status" value="1"/>
</dbReference>
<sequence length="303" mass="34594">MPTVPHNELYHQLTTEQLSKFSEYTSIINECVNHGTILLAKYIQGKTLDIEEMSVISLFRQNLELMNGIAQLISNGSTESLKISLRAHLEVSWQLSYLLQSNLSRNAESFMVVDLHNRIIFLEKLETGSNRNLQLNASLRRDHRLNENLLVMDQAEITRRKTECNVLLQNTRYSNTEIEYQRLRTLPTASISNPSWYNLFSGPRNIEGLANSVGESGTYDILYRHYSGAVHGTSALSNVTSQNILTKINSGENIETLVKHAINQIIHCSDIFAEKALGTDTEIEIHNQWYLTEIFQKRRQANV</sequence>
<protein>
    <submittedName>
        <fullName evidence="1">DUF5677 domain-containing protein</fullName>
    </submittedName>
</protein>
<comment type="caution">
    <text evidence="1">The sequence shown here is derived from an EMBL/GenBank/DDBJ whole genome shotgun (WGS) entry which is preliminary data.</text>
</comment>
<dbReference type="InterPro" id="IPR043733">
    <property type="entry name" value="DUF5677"/>
</dbReference>
<reference evidence="1 2" key="1">
    <citation type="submission" date="2024-09" db="EMBL/GenBank/DDBJ databases">
        <title>Taxonomic and Genotyping Characterization of Leptospira Strains isolated from Multiple Sources in Colombia highlights the importance of intermediate species.</title>
        <authorList>
            <person name="Torres Higuera L."/>
            <person name="Rojas Tapias D."/>
            <person name="Jimenez Velasquez S."/>
            <person name="Renjifo Ibanez C."/>
        </authorList>
    </citation>
    <scope>NUCLEOTIDE SEQUENCE [LARGE SCALE GENOMIC DNA]</scope>
    <source>
        <strain evidence="1 2">Lep080</strain>
    </source>
</reference>
<organism evidence="1 2">
    <name type="scientific">Leptospira wolffii</name>
    <dbReference type="NCBI Taxonomy" id="409998"/>
    <lineage>
        <taxon>Bacteria</taxon>
        <taxon>Pseudomonadati</taxon>
        <taxon>Spirochaetota</taxon>
        <taxon>Spirochaetia</taxon>
        <taxon>Leptospirales</taxon>
        <taxon>Leptospiraceae</taxon>
        <taxon>Leptospira</taxon>
    </lineage>
</organism>
<name>A0ABV5BTM5_9LEPT</name>
<dbReference type="EMBL" id="JBHILJ010000024">
    <property type="protein sequence ID" value="MFB5738677.1"/>
    <property type="molecule type" value="Genomic_DNA"/>
</dbReference>
<proteinExistence type="predicted"/>
<accession>A0ABV5BTM5</accession>